<evidence type="ECO:0000313" key="1">
    <source>
        <dbReference type="EMBL" id="UGS38456.1"/>
    </source>
</evidence>
<proteinExistence type="predicted"/>
<evidence type="ECO:0000313" key="2">
    <source>
        <dbReference type="Proteomes" id="UP001162834"/>
    </source>
</evidence>
<organism evidence="1 2">
    <name type="scientific">Capillimicrobium parvum</name>
    <dbReference type="NCBI Taxonomy" id="2884022"/>
    <lineage>
        <taxon>Bacteria</taxon>
        <taxon>Bacillati</taxon>
        <taxon>Actinomycetota</taxon>
        <taxon>Thermoleophilia</taxon>
        <taxon>Solirubrobacterales</taxon>
        <taxon>Capillimicrobiaceae</taxon>
        <taxon>Capillimicrobium</taxon>
    </lineage>
</organism>
<dbReference type="Proteomes" id="UP001162834">
    <property type="component" value="Chromosome"/>
</dbReference>
<dbReference type="RefSeq" id="WP_259312478.1">
    <property type="nucleotide sequence ID" value="NZ_CP087164.1"/>
</dbReference>
<dbReference type="KEGG" id="sbae:DSM104329_04885"/>
<dbReference type="AlphaFoldDB" id="A0A9E6Y1X9"/>
<keyword evidence="2" id="KW-1185">Reference proteome</keyword>
<dbReference type="EMBL" id="CP087164">
    <property type="protein sequence ID" value="UGS38456.1"/>
    <property type="molecule type" value="Genomic_DNA"/>
</dbReference>
<name>A0A9E6Y1X9_9ACTN</name>
<sequence length="53" mass="5951">MKVEHFRTTREVSEGHTEAYTLTCESATGRVRERRSLVIGRGQTLNLALTCGQ</sequence>
<reference evidence="1" key="1">
    <citation type="journal article" date="2022" name="Int. J. Syst. Evol. Microbiol.">
        <title>Pseudomonas aegrilactucae sp. nov. and Pseudomonas morbosilactucae sp. nov., pathogens causing bacterial rot of lettuce in Japan.</title>
        <authorList>
            <person name="Sawada H."/>
            <person name="Fujikawa T."/>
            <person name="Satou M."/>
        </authorList>
    </citation>
    <scope>NUCLEOTIDE SEQUENCE</scope>
    <source>
        <strain evidence="1">0166_1</strain>
    </source>
</reference>
<accession>A0A9E6Y1X9</accession>
<gene>
    <name evidence="1" type="ORF">DSM104329_04885</name>
</gene>
<protein>
    <submittedName>
        <fullName evidence="1">Uncharacterized protein</fullName>
    </submittedName>
</protein>